<comment type="caution">
    <text evidence="3">The sequence shown here is derived from an EMBL/GenBank/DDBJ whole genome shotgun (WGS) entry which is preliminary data.</text>
</comment>
<dbReference type="EMBL" id="VBTY01000097">
    <property type="protein sequence ID" value="MDG3495386.1"/>
    <property type="molecule type" value="Genomic_DNA"/>
</dbReference>
<dbReference type="AlphaFoldDB" id="A0A9X4MCZ0"/>
<organism evidence="3 4">
    <name type="scientific">Pseudanabaena catenata USMAC16</name>
    <dbReference type="NCBI Taxonomy" id="1855837"/>
    <lineage>
        <taxon>Bacteria</taxon>
        <taxon>Bacillati</taxon>
        <taxon>Cyanobacteriota</taxon>
        <taxon>Cyanophyceae</taxon>
        <taxon>Pseudanabaenales</taxon>
        <taxon>Pseudanabaenaceae</taxon>
        <taxon>Pseudanabaena</taxon>
    </lineage>
</organism>
<evidence type="ECO:0000256" key="1">
    <source>
        <dbReference type="SAM" id="MobiDB-lite"/>
    </source>
</evidence>
<reference evidence="3" key="1">
    <citation type="submission" date="2019-05" db="EMBL/GenBank/DDBJ databases">
        <title>Whole genome sequencing of Pseudanabaena catenata USMAC16.</title>
        <authorList>
            <person name="Khan Z."/>
            <person name="Omar W.M."/>
            <person name="Convey P."/>
            <person name="Merican F."/>
            <person name="Najimudin N."/>
        </authorList>
    </citation>
    <scope>NUCLEOTIDE SEQUENCE</scope>
    <source>
        <strain evidence="3">USMAC16</strain>
    </source>
</reference>
<proteinExistence type="predicted"/>
<feature type="signal peptide" evidence="2">
    <location>
        <begin position="1"/>
        <end position="18"/>
    </location>
</feature>
<keyword evidence="4" id="KW-1185">Reference proteome</keyword>
<keyword evidence="2" id="KW-0732">Signal</keyword>
<evidence type="ECO:0008006" key="5">
    <source>
        <dbReference type="Google" id="ProtNLM"/>
    </source>
</evidence>
<evidence type="ECO:0000313" key="3">
    <source>
        <dbReference type="EMBL" id="MDG3495386.1"/>
    </source>
</evidence>
<gene>
    <name evidence="3" type="ORF">FEV09_12525</name>
</gene>
<feature type="compositionally biased region" description="Low complexity" evidence="1">
    <location>
        <begin position="36"/>
        <end position="47"/>
    </location>
</feature>
<dbReference type="Proteomes" id="UP001152872">
    <property type="component" value="Unassembled WGS sequence"/>
</dbReference>
<evidence type="ECO:0000256" key="2">
    <source>
        <dbReference type="SAM" id="SignalP"/>
    </source>
</evidence>
<feature type="region of interest" description="Disordered" evidence="1">
    <location>
        <begin position="22"/>
        <end position="91"/>
    </location>
</feature>
<accession>A0A9X4MCZ0</accession>
<sequence length="184" mass="19529">MLQRFAKYFLLPVSVSVAVVSCQQPPSVTTPPPATPVAAAPKSAPSEAPKPPEAPKPSESAKPPEAPKPSETPKPSEAPAAGSDNTKKIVDLIQDKPEYKEMYELTGGDKYVKEAEKVTCQSLDAGMPLPDLLNLLEKEFDKPTSSGKTIPPAMLNKLKEYTGALIGASVIVSCPQHKAKLQAL</sequence>
<feature type="chain" id="PRO_5040718201" description="DUF732 domain-containing protein" evidence="2">
    <location>
        <begin position="19"/>
        <end position="184"/>
    </location>
</feature>
<protein>
    <recommendedName>
        <fullName evidence="5">DUF732 domain-containing protein</fullName>
    </recommendedName>
</protein>
<dbReference type="PROSITE" id="PS51257">
    <property type="entry name" value="PROKAR_LIPOPROTEIN"/>
    <property type="match status" value="1"/>
</dbReference>
<dbReference type="RefSeq" id="WP_009627509.1">
    <property type="nucleotide sequence ID" value="NZ_VBTY01000097.1"/>
</dbReference>
<name>A0A9X4MCZ0_9CYAN</name>
<evidence type="ECO:0000313" key="4">
    <source>
        <dbReference type="Proteomes" id="UP001152872"/>
    </source>
</evidence>